<name>A0AA38MAJ2_9CUCU</name>
<comment type="caution">
    <text evidence="2">The sequence shown here is derived from an EMBL/GenBank/DDBJ whole genome shotgun (WGS) entry which is preliminary data.</text>
</comment>
<evidence type="ECO:0000313" key="3">
    <source>
        <dbReference type="Proteomes" id="UP001168821"/>
    </source>
</evidence>
<feature type="signal peptide" evidence="1">
    <location>
        <begin position="1"/>
        <end position="35"/>
    </location>
</feature>
<reference evidence="2" key="1">
    <citation type="journal article" date="2023" name="G3 (Bethesda)">
        <title>Whole genome assemblies of Zophobas morio and Tenebrio molitor.</title>
        <authorList>
            <person name="Kaur S."/>
            <person name="Stinson S.A."/>
            <person name="diCenzo G.C."/>
        </authorList>
    </citation>
    <scope>NUCLEOTIDE SEQUENCE</scope>
    <source>
        <strain evidence="2">QUZm001</strain>
    </source>
</reference>
<sequence>MKIRRFFVPYFFRLESRNSRVLVLVLLAFLRRCACRVREGHHGSPGTSYMHENVLVSHQAIPRTRAQPIRASIQHAVLHKLKSKAPNIIYILGEHDNVPWINYIKVCRKWDGTGRFFSALEYLGRFQNHTL</sequence>
<organism evidence="2 3">
    <name type="scientific">Zophobas morio</name>
    <dbReference type="NCBI Taxonomy" id="2755281"/>
    <lineage>
        <taxon>Eukaryota</taxon>
        <taxon>Metazoa</taxon>
        <taxon>Ecdysozoa</taxon>
        <taxon>Arthropoda</taxon>
        <taxon>Hexapoda</taxon>
        <taxon>Insecta</taxon>
        <taxon>Pterygota</taxon>
        <taxon>Neoptera</taxon>
        <taxon>Endopterygota</taxon>
        <taxon>Coleoptera</taxon>
        <taxon>Polyphaga</taxon>
        <taxon>Cucujiformia</taxon>
        <taxon>Tenebrionidae</taxon>
        <taxon>Zophobas</taxon>
    </lineage>
</organism>
<dbReference type="EMBL" id="JALNTZ010000006">
    <property type="protein sequence ID" value="KAJ3649146.1"/>
    <property type="molecule type" value="Genomic_DNA"/>
</dbReference>
<accession>A0AA38MAJ2</accession>
<protein>
    <submittedName>
        <fullName evidence="2">Uncharacterized protein</fullName>
    </submittedName>
</protein>
<gene>
    <name evidence="2" type="ORF">Zmor_020903</name>
</gene>
<dbReference type="Proteomes" id="UP001168821">
    <property type="component" value="Unassembled WGS sequence"/>
</dbReference>
<keyword evidence="3" id="KW-1185">Reference proteome</keyword>
<dbReference type="AlphaFoldDB" id="A0AA38MAJ2"/>
<evidence type="ECO:0000256" key="1">
    <source>
        <dbReference type="SAM" id="SignalP"/>
    </source>
</evidence>
<keyword evidence="1" id="KW-0732">Signal</keyword>
<proteinExistence type="predicted"/>
<evidence type="ECO:0000313" key="2">
    <source>
        <dbReference type="EMBL" id="KAJ3649146.1"/>
    </source>
</evidence>
<feature type="chain" id="PRO_5041414123" evidence="1">
    <location>
        <begin position="36"/>
        <end position="131"/>
    </location>
</feature>